<dbReference type="EMBL" id="LDPG01000007">
    <property type="protein sequence ID" value="KLV18250.1"/>
    <property type="molecule type" value="Genomic_DNA"/>
</dbReference>
<comment type="caution">
    <text evidence="1">The sequence shown here is derived from an EMBL/GenBank/DDBJ whole genome shotgun (WGS) entry which is preliminary data.</text>
</comment>
<dbReference type="RefSeq" id="WP_016121558.1">
    <property type="nucleotide sequence ID" value="NZ_LDPG01000007.1"/>
</dbReference>
<gene>
    <name evidence="1" type="ORF">ABW01_12760</name>
</gene>
<dbReference type="AlphaFoldDB" id="A0A0J1KNI3"/>
<evidence type="ECO:0000313" key="1">
    <source>
        <dbReference type="EMBL" id="KLV18250.1"/>
    </source>
</evidence>
<reference evidence="1 2" key="1">
    <citation type="submission" date="2015-05" db="EMBL/GenBank/DDBJ databases">
        <title>Whole genome sequence and identification of bacterial endophytes from Costus igneus.</title>
        <authorList>
            <person name="Lee Y.P."/>
            <person name="Gan H.M."/>
            <person name="Eng W."/>
            <person name="Wheatley M.S."/>
            <person name="Caraballo A."/>
            <person name="Polter S."/>
            <person name="Savka M.A."/>
            <person name="Hudson A.O."/>
        </authorList>
    </citation>
    <scope>NUCLEOTIDE SEQUENCE [LARGE SCALE GENOMIC DNA]</scope>
    <source>
        <strain evidence="1 2">RIT375</strain>
    </source>
</reference>
<evidence type="ECO:0000313" key="2">
    <source>
        <dbReference type="Proteomes" id="UP000035904"/>
    </source>
</evidence>
<proteinExistence type="predicted"/>
<accession>A0A0J1KNI3</accession>
<dbReference type="PATRIC" id="fig|1392.242.peg.5572"/>
<protein>
    <submittedName>
        <fullName evidence="1">Uncharacterized protein</fullName>
    </submittedName>
</protein>
<dbReference type="Proteomes" id="UP000035904">
    <property type="component" value="Unassembled WGS sequence"/>
</dbReference>
<sequence>MLYTLYSKVKFSNEELNIIHNYMANSIHSTVRHPINLESLSTIQLISLEKKMKLFLELLPNIYKDMKNEATKNNNNTFVMIDDCFVVAFTYTHQQIKEDIQKRFELTHNRAAQF</sequence>
<organism evidence="1 2">
    <name type="scientific">Bacillus anthracis</name>
    <name type="common">anthrax bacterium</name>
    <dbReference type="NCBI Taxonomy" id="1392"/>
    <lineage>
        <taxon>Bacteria</taxon>
        <taxon>Bacillati</taxon>
        <taxon>Bacillota</taxon>
        <taxon>Bacilli</taxon>
        <taxon>Bacillales</taxon>
        <taxon>Bacillaceae</taxon>
        <taxon>Bacillus</taxon>
        <taxon>Bacillus cereus group</taxon>
    </lineage>
</organism>
<name>A0A0J1KNI3_BACAN</name>